<gene>
    <name evidence="3" type="ORF">PFISCL1PPCAC_11221</name>
</gene>
<feature type="compositionally biased region" description="Low complexity" evidence="1">
    <location>
        <begin position="345"/>
        <end position="361"/>
    </location>
</feature>
<dbReference type="EMBL" id="BTSY01000003">
    <property type="protein sequence ID" value="GMT19924.1"/>
    <property type="molecule type" value="Genomic_DNA"/>
</dbReference>
<keyword evidence="2" id="KW-0732">Signal</keyword>
<organism evidence="3 4">
    <name type="scientific">Pristionchus fissidentatus</name>
    <dbReference type="NCBI Taxonomy" id="1538716"/>
    <lineage>
        <taxon>Eukaryota</taxon>
        <taxon>Metazoa</taxon>
        <taxon>Ecdysozoa</taxon>
        <taxon>Nematoda</taxon>
        <taxon>Chromadorea</taxon>
        <taxon>Rhabditida</taxon>
        <taxon>Rhabditina</taxon>
        <taxon>Diplogasteromorpha</taxon>
        <taxon>Diplogasteroidea</taxon>
        <taxon>Neodiplogasteridae</taxon>
        <taxon>Pristionchus</taxon>
    </lineage>
</organism>
<proteinExistence type="predicted"/>
<feature type="region of interest" description="Disordered" evidence="1">
    <location>
        <begin position="312"/>
        <end position="361"/>
    </location>
</feature>
<evidence type="ECO:0000256" key="1">
    <source>
        <dbReference type="SAM" id="MobiDB-lite"/>
    </source>
</evidence>
<sequence length="381" mass="41376">SSIHSSTEMGQRLLFTVILLAYGRNVADAEEKMNPLLEKSMEYVPNTVMYAALQDQGLDTKVPTYFAACVNGVLCEAADTSIDDNLKTNVFAGAVTDAQREELKFAFRSCSPAPTNPNLFEKCNCDKTYTPPYCLTQYIKEVNLTGKTPKECAKPALEKLKKAGWQVLGQAYDLDKLKDGKGMDELKKLVADDASTVDGFTQIADATKSVEAGKFFCDALNPEVEKAVEILMSSDYSFMKADDIVASLLFEDVDADQFQRACKEEPDFYNHDFGKCMCSMTKGSMFCVYKALGQFFLDENFLKCPTPPTPAAPVAPTAEKPAFDKTKKPAKIPKEKIVPPKPKASKGGSSSSSSSTPAPASSAADLLSLLPLALPALLLAH</sequence>
<feature type="chain" id="PRO_5043540318" evidence="2">
    <location>
        <begin position="30"/>
        <end position="381"/>
    </location>
</feature>
<evidence type="ECO:0000313" key="3">
    <source>
        <dbReference type="EMBL" id="GMT19924.1"/>
    </source>
</evidence>
<keyword evidence="4" id="KW-1185">Reference proteome</keyword>
<name>A0AAV5VK77_9BILA</name>
<feature type="signal peptide" evidence="2">
    <location>
        <begin position="1"/>
        <end position="29"/>
    </location>
</feature>
<dbReference type="Proteomes" id="UP001432322">
    <property type="component" value="Unassembled WGS sequence"/>
</dbReference>
<accession>A0AAV5VK77</accession>
<feature type="non-terminal residue" evidence="3">
    <location>
        <position position="1"/>
    </location>
</feature>
<evidence type="ECO:0000256" key="2">
    <source>
        <dbReference type="SAM" id="SignalP"/>
    </source>
</evidence>
<evidence type="ECO:0000313" key="4">
    <source>
        <dbReference type="Proteomes" id="UP001432322"/>
    </source>
</evidence>
<reference evidence="3" key="1">
    <citation type="submission" date="2023-10" db="EMBL/GenBank/DDBJ databases">
        <title>Genome assembly of Pristionchus species.</title>
        <authorList>
            <person name="Yoshida K."/>
            <person name="Sommer R.J."/>
        </authorList>
    </citation>
    <scope>NUCLEOTIDE SEQUENCE</scope>
    <source>
        <strain evidence="3">RS5133</strain>
    </source>
</reference>
<protein>
    <submittedName>
        <fullName evidence="3">Uncharacterized protein</fullName>
    </submittedName>
</protein>
<dbReference type="AlphaFoldDB" id="A0AAV5VK77"/>
<feature type="compositionally biased region" description="Basic and acidic residues" evidence="1">
    <location>
        <begin position="321"/>
        <end position="338"/>
    </location>
</feature>
<comment type="caution">
    <text evidence="3">The sequence shown here is derived from an EMBL/GenBank/DDBJ whole genome shotgun (WGS) entry which is preliminary data.</text>
</comment>